<comment type="caution">
    <text evidence="1">The sequence shown here is derived from an EMBL/GenBank/DDBJ whole genome shotgun (WGS) entry which is preliminary data.</text>
</comment>
<reference evidence="1" key="2">
    <citation type="submission" date="2020-10" db="EMBL/GenBank/DDBJ databases">
        <title>Comparative genomics of the Acetobacterium genus.</title>
        <authorList>
            <person name="Marshall C."/>
            <person name="May H."/>
            <person name="Norman S."/>
        </authorList>
    </citation>
    <scope>NUCLEOTIDE SEQUENCE</scope>
    <source>
        <strain evidence="1">DER-2019</strain>
    </source>
</reference>
<dbReference type="EMBL" id="WJBD01000003">
    <property type="protein sequence ID" value="MBC3887422.1"/>
    <property type="molecule type" value="Genomic_DNA"/>
</dbReference>
<sequence>MKALKFIAKKAASFGWYGWSGESTKVLNELLASVGFEIMNEGFRNLWNPDEEQQQDAIEFGKNCSELMGKMVMREVGSEKISQNNDYEEE</sequence>
<dbReference type="InterPro" id="IPR029039">
    <property type="entry name" value="Flavoprotein-like_sf"/>
</dbReference>
<dbReference type="RefSeq" id="WP_148565800.1">
    <property type="nucleotide sequence ID" value="NZ_RXYA01000002.1"/>
</dbReference>
<dbReference type="AlphaFoldDB" id="A0A923KRM4"/>
<dbReference type="PANTHER" id="PTHR43717">
    <property type="entry name" value="ANAEROBIC NITRIC OXIDE REDUCTASE FLAVORUBREDOXIN"/>
    <property type="match status" value="1"/>
</dbReference>
<reference evidence="1" key="1">
    <citation type="submission" date="2019-10" db="EMBL/GenBank/DDBJ databases">
        <authorList>
            <person name="Ross D.E."/>
            <person name="Gulliver D."/>
        </authorList>
    </citation>
    <scope>NUCLEOTIDE SEQUENCE</scope>
    <source>
        <strain evidence="1">DER-2019</strain>
    </source>
</reference>
<keyword evidence="2" id="KW-1185">Reference proteome</keyword>
<dbReference type="Proteomes" id="UP000616595">
    <property type="component" value="Unassembled WGS sequence"/>
</dbReference>
<protein>
    <submittedName>
        <fullName evidence="1">Uncharacterized protein</fullName>
    </submittedName>
</protein>
<dbReference type="OrthoDB" id="9807946at2"/>
<accession>A0A923KRM4</accession>
<proteinExistence type="predicted"/>
<gene>
    <name evidence="1" type="ORF">GH810_03755</name>
</gene>
<dbReference type="SUPFAM" id="SSF52218">
    <property type="entry name" value="Flavoproteins"/>
    <property type="match status" value="1"/>
</dbReference>
<organism evidence="1 2">
    <name type="scientific">Acetobacterium paludosum</name>
    <dbReference type="NCBI Taxonomy" id="52693"/>
    <lineage>
        <taxon>Bacteria</taxon>
        <taxon>Bacillati</taxon>
        <taxon>Bacillota</taxon>
        <taxon>Clostridia</taxon>
        <taxon>Eubacteriales</taxon>
        <taxon>Eubacteriaceae</taxon>
        <taxon>Acetobacterium</taxon>
    </lineage>
</organism>
<dbReference type="PANTHER" id="PTHR43717:SF1">
    <property type="entry name" value="ANAEROBIC NITRIC OXIDE REDUCTASE FLAVORUBREDOXIN"/>
    <property type="match status" value="1"/>
</dbReference>
<evidence type="ECO:0000313" key="2">
    <source>
        <dbReference type="Proteomes" id="UP000616595"/>
    </source>
</evidence>
<dbReference type="Gene3D" id="3.40.50.360">
    <property type="match status" value="1"/>
</dbReference>
<name>A0A923KRM4_9FIRM</name>
<evidence type="ECO:0000313" key="1">
    <source>
        <dbReference type="EMBL" id="MBC3887422.1"/>
    </source>
</evidence>